<keyword evidence="3 5" id="KW-0238">DNA-binding</keyword>
<dbReference type="GO" id="GO:0003677">
    <property type="term" value="F:DNA binding"/>
    <property type="evidence" value="ECO:0007669"/>
    <property type="project" value="UniProtKB-UniRule"/>
</dbReference>
<feature type="domain" description="OmpR/PhoB-type" evidence="6">
    <location>
        <begin position="1"/>
        <end position="94"/>
    </location>
</feature>
<dbReference type="PANTHER" id="PTHR35807:SF1">
    <property type="entry name" value="TRANSCRIPTIONAL REGULATOR REDD"/>
    <property type="match status" value="1"/>
</dbReference>
<dbReference type="Pfam" id="PF00486">
    <property type="entry name" value="Trans_reg_C"/>
    <property type="match status" value="1"/>
</dbReference>
<gene>
    <name evidence="7" type="ORF">GQ466_24580</name>
</gene>
<dbReference type="AlphaFoldDB" id="A0A6I4WC26"/>
<dbReference type="Pfam" id="PF03704">
    <property type="entry name" value="BTAD"/>
    <property type="match status" value="1"/>
</dbReference>
<keyword evidence="8" id="KW-1185">Reference proteome</keyword>
<dbReference type="RefSeq" id="WP_161105389.1">
    <property type="nucleotide sequence ID" value="NZ_JBHLYI010000016.1"/>
</dbReference>
<sequence>MRYEILGPLRVVDGDDVLTISAHKMEVLLATLLIRSGQVVSLDQLITEIWNHDPPKRATAALYVYVSQLRKLLSGGGRATSPIRTRTPGYQLCPGDDELDLEQFQDLVNAGRQATRAGRHEQAVAAYREALGLWRGPVLSELRDGPIVTGFVSWLEEVRLECSEKLVESSLALGWHREVVGFLYAQITEHPLHEAFYRQLMQALYRSERRADALNVYQIARTTLREQLGLEPGRALRETQQSILVADERLDVRTAV</sequence>
<reference evidence="7 8" key="1">
    <citation type="submission" date="2019-12" db="EMBL/GenBank/DDBJ databases">
        <title>Nocardia macrotermitis sp. nov. and Nocardia aurantia sp. nov., isolated from the gut of the fungus growing-termite Macrotermes natalensis.</title>
        <authorList>
            <person name="Christine B."/>
            <person name="Rene B."/>
        </authorList>
    </citation>
    <scope>NUCLEOTIDE SEQUENCE [LARGE SCALE GENOMIC DNA]</scope>
    <source>
        <strain evidence="7 8">DSM 102126</strain>
    </source>
</reference>
<evidence type="ECO:0000256" key="2">
    <source>
        <dbReference type="ARBA" id="ARBA00023015"/>
    </source>
</evidence>
<dbReference type="InterPro" id="IPR051677">
    <property type="entry name" value="AfsR-DnrI-RedD_regulator"/>
</dbReference>
<keyword evidence="4" id="KW-0804">Transcription</keyword>
<feature type="DNA-binding region" description="OmpR/PhoB-type" evidence="5">
    <location>
        <begin position="1"/>
        <end position="94"/>
    </location>
</feature>
<dbReference type="PANTHER" id="PTHR35807">
    <property type="entry name" value="TRANSCRIPTIONAL REGULATOR REDD-RELATED"/>
    <property type="match status" value="1"/>
</dbReference>
<dbReference type="OrthoDB" id="4054020at2"/>
<evidence type="ECO:0000259" key="6">
    <source>
        <dbReference type="PROSITE" id="PS51755"/>
    </source>
</evidence>
<dbReference type="CDD" id="cd15831">
    <property type="entry name" value="BTAD"/>
    <property type="match status" value="1"/>
</dbReference>
<evidence type="ECO:0000256" key="5">
    <source>
        <dbReference type="PROSITE-ProRule" id="PRU01091"/>
    </source>
</evidence>
<dbReference type="InterPro" id="IPR036388">
    <property type="entry name" value="WH-like_DNA-bd_sf"/>
</dbReference>
<evidence type="ECO:0000313" key="7">
    <source>
        <dbReference type="EMBL" id="MXQ67198.1"/>
    </source>
</evidence>
<evidence type="ECO:0000256" key="3">
    <source>
        <dbReference type="ARBA" id="ARBA00023125"/>
    </source>
</evidence>
<dbReference type="SMART" id="SM01043">
    <property type="entry name" value="BTAD"/>
    <property type="match status" value="1"/>
</dbReference>
<dbReference type="InterPro" id="IPR005158">
    <property type="entry name" value="BTAD"/>
</dbReference>
<dbReference type="InterPro" id="IPR001867">
    <property type="entry name" value="OmpR/PhoB-type_DNA-bd"/>
</dbReference>
<dbReference type="SUPFAM" id="SSF46894">
    <property type="entry name" value="C-terminal effector domain of the bipartite response regulators"/>
    <property type="match status" value="1"/>
</dbReference>
<dbReference type="Gene3D" id="1.25.40.10">
    <property type="entry name" value="Tetratricopeptide repeat domain"/>
    <property type="match status" value="1"/>
</dbReference>
<dbReference type="GO" id="GO:0000160">
    <property type="term" value="P:phosphorelay signal transduction system"/>
    <property type="evidence" value="ECO:0007669"/>
    <property type="project" value="InterPro"/>
</dbReference>
<comment type="similarity">
    <text evidence="1">Belongs to the AfsR/DnrI/RedD regulatory family.</text>
</comment>
<name>A0A6I4WC26_9ACTN</name>
<protein>
    <recommendedName>
        <fullName evidence="6">OmpR/PhoB-type domain-containing protein</fullName>
    </recommendedName>
</protein>
<dbReference type="Proteomes" id="UP000431901">
    <property type="component" value="Unassembled WGS sequence"/>
</dbReference>
<keyword evidence="2" id="KW-0805">Transcription regulation</keyword>
<dbReference type="SMART" id="SM00862">
    <property type="entry name" value="Trans_reg_C"/>
    <property type="match status" value="1"/>
</dbReference>
<proteinExistence type="inferred from homology"/>
<evidence type="ECO:0000313" key="8">
    <source>
        <dbReference type="Proteomes" id="UP000431901"/>
    </source>
</evidence>
<accession>A0A6I4WC26</accession>
<dbReference type="Gene3D" id="1.10.10.10">
    <property type="entry name" value="Winged helix-like DNA-binding domain superfamily/Winged helix DNA-binding domain"/>
    <property type="match status" value="1"/>
</dbReference>
<comment type="caution">
    <text evidence="7">The sequence shown here is derived from an EMBL/GenBank/DDBJ whole genome shotgun (WGS) entry which is preliminary data.</text>
</comment>
<evidence type="ECO:0000256" key="4">
    <source>
        <dbReference type="ARBA" id="ARBA00023163"/>
    </source>
</evidence>
<organism evidence="7 8">
    <name type="scientific">Actinomadura rayongensis</name>
    <dbReference type="NCBI Taxonomy" id="1429076"/>
    <lineage>
        <taxon>Bacteria</taxon>
        <taxon>Bacillati</taxon>
        <taxon>Actinomycetota</taxon>
        <taxon>Actinomycetes</taxon>
        <taxon>Streptosporangiales</taxon>
        <taxon>Thermomonosporaceae</taxon>
        <taxon>Actinomadura</taxon>
    </lineage>
</organism>
<dbReference type="InterPro" id="IPR016032">
    <property type="entry name" value="Sig_transdc_resp-reg_C-effctor"/>
</dbReference>
<evidence type="ECO:0000256" key="1">
    <source>
        <dbReference type="ARBA" id="ARBA00005820"/>
    </source>
</evidence>
<dbReference type="EMBL" id="WUTW01000006">
    <property type="protein sequence ID" value="MXQ67198.1"/>
    <property type="molecule type" value="Genomic_DNA"/>
</dbReference>
<dbReference type="GO" id="GO:0006355">
    <property type="term" value="P:regulation of DNA-templated transcription"/>
    <property type="evidence" value="ECO:0007669"/>
    <property type="project" value="InterPro"/>
</dbReference>
<dbReference type="SUPFAM" id="SSF48452">
    <property type="entry name" value="TPR-like"/>
    <property type="match status" value="1"/>
</dbReference>
<dbReference type="InterPro" id="IPR011990">
    <property type="entry name" value="TPR-like_helical_dom_sf"/>
</dbReference>
<dbReference type="PROSITE" id="PS51755">
    <property type="entry name" value="OMPR_PHOB"/>
    <property type="match status" value="1"/>
</dbReference>